<organism evidence="1 2">
    <name type="scientific">Colletotrichum spaethianum</name>
    <dbReference type="NCBI Taxonomy" id="700344"/>
    <lineage>
        <taxon>Eukaryota</taxon>
        <taxon>Fungi</taxon>
        <taxon>Dikarya</taxon>
        <taxon>Ascomycota</taxon>
        <taxon>Pezizomycotina</taxon>
        <taxon>Sordariomycetes</taxon>
        <taxon>Hypocreomycetidae</taxon>
        <taxon>Glomerellales</taxon>
        <taxon>Glomerellaceae</taxon>
        <taxon>Colletotrichum</taxon>
        <taxon>Colletotrichum spaethianum species complex</taxon>
    </lineage>
</organism>
<dbReference type="RefSeq" id="XP_049127221.1">
    <property type="nucleotide sequence ID" value="XM_049271264.1"/>
</dbReference>
<gene>
    <name evidence="1" type="ORF">ColSpa_05052</name>
</gene>
<name>A0AA37P5W9_9PEZI</name>
<proteinExistence type="predicted"/>
<dbReference type="GeneID" id="73325854"/>
<protein>
    <submittedName>
        <fullName evidence="1">Uncharacterized protein</fullName>
    </submittedName>
</protein>
<reference evidence="1 2" key="1">
    <citation type="submission" date="2022-03" db="EMBL/GenBank/DDBJ databases">
        <title>Genome data of Colletotrichum spp.</title>
        <authorList>
            <person name="Utami Y.D."/>
            <person name="Hiruma K."/>
        </authorList>
    </citation>
    <scope>NUCLEOTIDE SEQUENCE [LARGE SCALE GENOMIC DNA]</scope>
    <source>
        <strain evidence="1 2">MAFF 239500</strain>
    </source>
</reference>
<dbReference type="EMBL" id="BQXU01000011">
    <property type="protein sequence ID" value="GKT44871.1"/>
    <property type="molecule type" value="Genomic_DNA"/>
</dbReference>
<keyword evidence="2" id="KW-1185">Reference proteome</keyword>
<accession>A0AA37P5W9</accession>
<dbReference type="AlphaFoldDB" id="A0AA37P5W9"/>
<dbReference type="Proteomes" id="UP001055115">
    <property type="component" value="Unassembled WGS sequence"/>
</dbReference>
<evidence type="ECO:0000313" key="2">
    <source>
        <dbReference type="Proteomes" id="UP001055115"/>
    </source>
</evidence>
<evidence type="ECO:0000313" key="1">
    <source>
        <dbReference type="EMBL" id="GKT44871.1"/>
    </source>
</evidence>
<comment type="caution">
    <text evidence="1">The sequence shown here is derived from an EMBL/GenBank/DDBJ whole genome shotgun (WGS) entry which is preliminary data.</text>
</comment>
<sequence length="63" mass="7345">MACMLIPVRVDELESIFIERLGDAVQIPSISAYADRRKDVFEVRSKKPIHAYKHFKKPLFVKL</sequence>